<dbReference type="EMBL" id="MFDD01000009">
    <property type="protein sequence ID" value="OGE40464.1"/>
    <property type="molecule type" value="Genomic_DNA"/>
</dbReference>
<reference evidence="2 3" key="1">
    <citation type="journal article" date="2016" name="Nat. Commun.">
        <title>Thousands of microbial genomes shed light on interconnected biogeochemical processes in an aquifer system.</title>
        <authorList>
            <person name="Anantharaman K."/>
            <person name="Brown C.T."/>
            <person name="Hug L.A."/>
            <person name="Sharon I."/>
            <person name="Castelle C.J."/>
            <person name="Probst A.J."/>
            <person name="Thomas B.C."/>
            <person name="Singh A."/>
            <person name="Wilkins M.J."/>
            <person name="Karaoz U."/>
            <person name="Brodie E.L."/>
            <person name="Williams K.H."/>
            <person name="Hubbard S.S."/>
            <person name="Banfield J.F."/>
        </authorList>
    </citation>
    <scope>NUCLEOTIDE SEQUENCE [LARGE SCALE GENOMIC DNA]</scope>
</reference>
<organism evidence="2 3">
    <name type="scientific">Candidatus Daviesbacteria bacterium RIFCSPHIGHO2_02_FULL_43_12</name>
    <dbReference type="NCBI Taxonomy" id="1797776"/>
    <lineage>
        <taxon>Bacteria</taxon>
        <taxon>Candidatus Daviesiibacteriota</taxon>
    </lineage>
</organism>
<evidence type="ECO:0008006" key="4">
    <source>
        <dbReference type="Google" id="ProtNLM"/>
    </source>
</evidence>
<dbReference type="InterPro" id="IPR007165">
    <property type="entry name" value="Phage_holin_4_2"/>
</dbReference>
<keyword evidence="1" id="KW-0812">Transmembrane</keyword>
<protein>
    <recommendedName>
        <fullName evidence="4">Phage holin family protein</fullName>
    </recommendedName>
</protein>
<gene>
    <name evidence="2" type="ORF">A3D25_00165</name>
</gene>
<dbReference type="AlphaFoldDB" id="A0A1F5KHZ8"/>
<proteinExistence type="predicted"/>
<dbReference type="Proteomes" id="UP000177328">
    <property type="component" value="Unassembled WGS sequence"/>
</dbReference>
<dbReference type="PANTHER" id="PTHR37309:SF1">
    <property type="entry name" value="SLR0284 PROTEIN"/>
    <property type="match status" value="1"/>
</dbReference>
<evidence type="ECO:0000256" key="1">
    <source>
        <dbReference type="SAM" id="Phobius"/>
    </source>
</evidence>
<keyword evidence="1" id="KW-1133">Transmembrane helix</keyword>
<feature type="transmembrane region" description="Helical" evidence="1">
    <location>
        <begin position="60"/>
        <end position="84"/>
    </location>
</feature>
<keyword evidence="1" id="KW-0472">Membrane</keyword>
<feature type="transmembrane region" description="Helical" evidence="1">
    <location>
        <begin position="90"/>
        <end position="111"/>
    </location>
</feature>
<dbReference type="Pfam" id="PF04020">
    <property type="entry name" value="Phage_holin_4_2"/>
    <property type="match status" value="1"/>
</dbReference>
<comment type="caution">
    <text evidence="2">The sequence shown here is derived from an EMBL/GenBank/DDBJ whole genome shotgun (WGS) entry which is preliminary data.</text>
</comment>
<feature type="transmembrane region" description="Helical" evidence="1">
    <location>
        <begin position="33"/>
        <end position="53"/>
    </location>
</feature>
<evidence type="ECO:0000313" key="3">
    <source>
        <dbReference type="Proteomes" id="UP000177328"/>
    </source>
</evidence>
<dbReference type="PANTHER" id="PTHR37309">
    <property type="entry name" value="SLR0284 PROTEIN"/>
    <property type="match status" value="1"/>
</dbReference>
<name>A0A1F5KHZ8_9BACT</name>
<accession>A0A1F5KHZ8</accession>
<evidence type="ECO:0000313" key="2">
    <source>
        <dbReference type="EMBL" id="OGE40464.1"/>
    </source>
</evidence>
<sequence>MRLIVSILANALALLITDWLLSGISIADFKTAVLAAIIIGLINTFIRPVLLFLTAPLNFLTLGLFTFVVNAIVLSIASWILGAGFVIENFWWAILAAAVLSIVSTTLSSLLRDVTR</sequence>